<dbReference type="InParanoid" id="A0A7L4YPQ1"/>
<accession>A0A7L4YPQ1</accession>
<keyword evidence="2" id="KW-0805">Transcription regulation</keyword>
<keyword evidence="1 5" id="KW-0597">Phosphoprotein</keyword>
<protein>
    <submittedName>
        <fullName evidence="8">Response regulator</fullName>
    </submittedName>
</protein>
<dbReference type="PROSITE" id="PS50043">
    <property type="entry name" value="HTH_LUXR_2"/>
    <property type="match status" value="1"/>
</dbReference>
<evidence type="ECO:0000256" key="2">
    <source>
        <dbReference type="ARBA" id="ARBA00023015"/>
    </source>
</evidence>
<dbReference type="CDD" id="cd06170">
    <property type="entry name" value="LuxR_C_like"/>
    <property type="match status" value="1"/>
</dbReference>
<feature type="domain" description="Response regulatory" evidence="7">
    <location>
        <begin position="3"/>
        <end position="119"/>
    </location>
</feature>
<evidence type="ECO:0000256" key="1">
    <source>
        <dbReference type="ARBA" id="ARBA00022553"/>
    </source>
</evidence>
<feature type="modified residue" description="4-aspartylphosphate" evidence="5">
    <location>
        <position position="54"/>
    </location>
</feature>
<dbReference type="SUPFAM" id="SSF46894">
    <property type="entry name" value="C-terminal effector domain of the bipartite response regulators"/>
    <property type="match status" value="1"/>
</dbReference>
<dbReference type="PRINTS" id="PR00038">
    <property type="entry name" value="HTHLUXR"/>
</dbReference>
<dbReference type="SUPFAM" id="SSF52172">
    <property type="entry name" value="CheY-like"/>
    <property type="match status" value="1"/>
</dbReference>
<evidence type="ECO:0000256" key="5">
    <source>
        <dbReference type="PROSITE-ProRule" id="PRU00169"/>
    </source>
</evidence>
<dbReference type="InterPro" id="IPR001789">
    <property type="entry name" value="Sig_transdc_resp-reg_receiver"/>
</dbReference>
<keyword evidence="9" id="KW-1185">Reference proteome</keyword>
<organism evidence="8 9">
    <name type="scientific">Epidermidibacterium keratini</name>
    <dbReference type="NCBI Taxonomy" id="1891644"/>
    <lineage>
        <taxon>Bacteria</taxon>
        <taxon>Bacillati</taxon>
        <taxon>Actinomycetota</taxon>
        <taxon>Actinomycetes</taxon>
        <taxon>Sporichthyales</taxon>
        <taxon>Sporichthyaceae</taxon>
        <taxon>Epidermidibacterium</taxon>
    </lineage>
</organism>
<evidence type="ECO:0000313" key="8">
    <source>
        <dbReference type="EMBL" id="QHC00537.1"/>
    </source>
</evidence>
<evidence type="ECO:0000313" key="9">
    <source>
        <dbReference type="Proteomes" id="UP000463857"/>
    </source>
</evidence>
<dbReference type="SMART" id="SM00421">
    <property type="entry name" value="HTH_LUXR"/>
    <property type="match status" value="1"/>
</dbReference>
<feature type="domain" description="HTH luxR-type" evidence="6">
    <location>
        <begin position="143"/>
        <end position="208"/>
    </location>
</feature>
<dbReference type="OrthoDB" id="9808843at2"/>
<evidence type="ECO:0000259" key="6">
    <source>
        <dbReference type="PROSITE" id="PS50043"/>
    </source>
</evidence>
<evidence type="ECO:0000259" key="7">
    <source>
        <dbReference type="PROSITE" id="PS50110"/>
    </source>
</evidence>
<dbReference type="KEGG" id="eke:EK0264_09730"/>
<dbReference type="InterPro" id="IPR011006">
    <property type="entry name" value="CheY-like_superfamily"/>
</dbReference>
<dbReference type="PANTHER" id="PTHR43214">
    <property type="entry name" value="TWO-COMPONENT RESPONSE REGULATOR"/>
    <property type="match status" value="1"/>
</dbReference>
<dbReference type="Pfam" id="PF00196">
    <property type="entry name" value="GerE"/>
    <property type="match status" value="1"/>
</dbReference>
<dbReference type="GO" id="GO:0006355">
    <property type="term" value="P:regulation of DNA-templated transcription"/>
    <property type="evidence" value="ECO:0007669"/>
    <property type="project" value="InterPro"/>
</dbReference>
<dbReference type="PROSITE" id="PS00622">
    <property type="entry name" value="HTH_LUXR_1"/>
    <property type="match status" value="1"/>
</dbReference>
<reference evidence="8 9" key="1">
    <citation type="journal article" date="2018" name="Int. J. Syst. Evol. Microbiol.">
        <title>Epidermidibacterium keratini gen. nov., sp. nov., a member of the family Sporichthyaceae, isolated from keratin epidermis.</title>
        <authorList>
            <person name="Lee D.G."/>
            <person name="Trujillo M.E."/>
            <person name="Kang S."/>
            <person name="Nam J.J."/>
            <person name="Kim Y.J."/>
        </authorList>
    </citation>
    <scope>NUCLEOTIDE SEQUENCE [LARGE SCALE GENOMIC DNA]</scope>
    <source>
        <strain evidence="8 9">EPI-7</strain>
    </source>
</reference>
<evidence type="ECO:0000256" key="3">
    <source>
        <dbReference type="ARBA" id="ARBA00023125"/>
    </source>
</evidence>
<name>A0A7L4YPQ1_9ACTN</name>
<dbReference type="Gene3D" id="3.40.50.2300">
    <property type="match status" value="1"/>
</dbReference>
<proteinExistence type="predicted"/>
<dbReference type="EMBL" id="CP047156">
    <property type="protein sequence ID" value="QHC00537.1"/>
    <property type="molecule type" value="Genomic_DNA"/>
</dbReference>
<dbReference type="GO" id="GO:0003677">
    <property type="term" value="F:DNA binding"/>
    <property type="evidence" value="ECO:0007669"/>
    <property type="project" value="UniProtKB-KW"/>
</dbReference>
<dbReference type="InterPro" id="IPR000792">
    <property type="entry name" value="Tscrpt_reg_LuxR_C"/>
</dbReference>
<dbReference type="PANTHER" id="PTHR43214:SF24">
    <property type="entry name" value="TRANSCRIPTIONAL REGULATORY PROTEIN NARL-RELATED"/>
    <property type="match status" value="1"/>
</dbReference>
<dbReference type="InterPro" id="IPR058245">
    <property type="entry name" value="NreC/VraR/RcsB-like_REC"/>
</dbReference>
<dbReference type="PROSITE" id="PS50110">
    <property type="entry name" value="RESPONSE_REGULATORY"/>
    <property type="match status" value="1"/>
</dbReference>
<dbReference type="CDD" id="cd17535">
    <property type="entry name" value="REC_NarL-like"/>
    <property type="match status" value="1"/>
</dbReference>
<dbReference type="InterPro" id="IPR039420">
    <property type="entry name" value="WalR-like"/>
</dbReference>
<sequence length="211" mass="22793">MIDVVLVDDQELIRAGLRMLCESTEDIAVVAEARDGREALSTLSRTHADVVLMDLRMPRMNGTEATREILARWPAMRVVVLTTFDDDDHLFPALSAGACGFLIKDSSSGDLLTAIRLAADGGSPFSPQTLRRIVDRAMSTQSRAELPDTLTDREIDVLAALGIGETNAEIAARLHLGLTTVKTHVASLLTKTDTTNRVQLAVLAVRCGLVT</sequence>
<dbReference type="InterPro" id="IPR016032">
    <property type="entry name" value="Sig_transdc_resp-reg_C-effctor"/>
</dbReference>
<dbReference type="Proteomes" id="UP000463857">
    <property type="component" value="Chromosome"/>
</dbReference>
<dbReference type="GO" id="GO:0000160">
    <property type="term" value="P:phosphorelay signal transduction system"/>
    <property type="evidence" value="ECO:0007669"/>
    <property type="project" value="InterPro"/>
</dbReference>
<evidence type="ECO:0000256" key="4">
    <source>
        <dbReference type="ARBA" id="ARBA00023163"/>
    </source>
</evidence>
<dbReference type="RefSeq" id="WP_159545119.1">
    <property type="nucleotide sequence ID" value="NZ_CP047156.1"/>
</dbReference>
<keyword evidence="3" id="KW-0238">DNA-binding</keyword>
<keyword evidence="4" id="KW-0804">Transcription</keyword>
<gene>
    <name evidence="8" type="ORF">EK0264_09730</name>
</gene>
<dbReference type="AlphaFoldDB" id="A0A7L4YPQ1"/>
<dbReference type="SMART" id="SM00448">
    <property type="entry name" value="REC"/>
    <property type="match status" value="1"/>
</dbReference>
<dbReference type="Pfam" id="PF00072">
    <property type="entry name" value="Response_reg"/>
    <property type="match status" value="1"/>
</dbReference>